<dbReference type="STRING" id="742152.A0A2H3IUV6"/>
<reference evidence="1 2" key="1">
    <citation type="journal article" date="2012" name="Science">
        <title>The Paleozoic origin of enzymatic lignin decomposition reconstructed from 31 fungal genomes.</title>
        <authorList>
            <person name="Floudas D."/>
            <person name="Binder M."/>
            <person name="Riley R."/>
            <person name="Barry K."/>
            <person name="Blanchette R.A."/>
            <person name="Henrissat B."/>
            <person name="Martinez A.T."/>
            <person name="Otillar R."/>
            <person name="Spatafora J.W."/>
            <person name="Yadav J.S."/>
            <person name="Aerts A."/>
            <person name="Benoit I."/>
            <person name="Boyd A."/>
            <person name="Carlson A."/>
            <person name="Copeland A."/>
            <person name="Coutinho P.M."/>
            <person name="de Vries R.P."/>
            <person name="Ferreira P."/>
            <person name="Findley K."/>
            <person name="Foster B."/>
            <person name="Gaskell J."/>
            <person name="Glotzer D."/>
            <person name="Gorecki P."/>
            <person name="Heitman J."/>
            <person name="Hesse C."/>
            <person name="Hori C."/>
            <person name="Igarashi K."/>
            <person name="Jurgens J.A."/>
            <person name="Kallen N."/>
            <person name="Kersten P."/>
            <person name="Kohler A."/>
            <person name="Kuees U."/>
            <person name="Kumar T.K.A."/>
            <person name="Kuo A."/>
            <person name="LaButti K."/>
            <person name="Larrondo L.F."/>
            <person name="Lindquist E."/>
            <person name="Ling A."/>
            <person name="Lombard V."/>
            <person name="Lucas S."/>
            <person name="Lundell T."/>
            <person name="Martin R."/>
            <person name="McLaughlin D.J."/>
            <person name="Morgenstern I."/>
            <person name="Morin E."/>
            <person name="Murat C."/>
            <person name="Nagy L.G."/>
            <person name="Nolan M."/>
            <person name="Ohm R.A."/>
            <person name="Patyshakuliyeva A."/>
            <person name="Rokas A."/>
            <person name="Ruiz-Duenas F.J."/>
            <person name="Sabat G."/>
            <person name="Salamov A."/>
            <person name="Samejima M."/>
            <person name="Schmutz J."/>
            <person name="Slot J.C."/>
            <person name="St John F."/>
            <person name="Stenlid J."/>
            <person name="Sun H."/>
            <person name="Sun S."/>
            <person name="Syed K."/>
            <person name="Tsang A."/>
            <person name="Wiebenga A."/>
            <person name="Young D."/>
            <person name="Pisabarro A."/>
            <person name="Eastwood D.C."/>
            <person name="Martin F."/>
            <person name="Cullen D."/>
            <person name="Grigoriev I.V."/>
            <person name="Hibbett D.S."/>
        </authorList>
    </citation>
    <scope>NUCLEOTIDE SEQUENCE [LARGE SCALE GENOMIC DNA]</scope>
    <source>
        <strain evidence="1 2">MD-104</strain>
    </source>
</reference>
<evidence type="ECO:0000313" key="1">
    <source>
        <dbReference type="EMBL" id="PCH33756.1"/>
    </source>
</evidence>
<gene>
    <name evidence="1" type="ORF">WOLCODRAFT_160324</name>
</gene>
<dbReference type="AlphaFoldDB" id="A0A2H3IUV6"/>
<accession>A0A2H3IUV6</accession>
<dbReference type="Proteomes" id="UP000218811">
    <property type="component" value="Unassembled WGS sequence"/>
</dbReference>
<name>A0A2H3IUV6_WOLCO</name>
<organism evidence="1 2">
    <name type="scientific">Wolfiporia cocos (strain MD-104)</name>
    <name type="common">Brown rot fungus</name>
    <dbReference type="NCBI Taxonomy" id="742152"/>
    <lineage>
        <taxon>Eukaryota</taxon>
        <taxon>Fungi</taxon>
        <taxon>Dikarya</taxon>
        <taxon>Basidiomycota</taxon>
        <taxon>Agaricomycotina</taxon>
        <taxon>Agaricomycetes</taxon>
        <taxon>Polyporales</taxon>
        <taxon>Phaeolaceae</taxon>
        <taxon>Wolfiporia</taxon>
    </lineage>
</organism>
<proteinExistence type="predicted"/>
<dbReference type="EMBL" id="KB467831">
    <property type="protein sequence ID" value="PCH33756.1"/>
    <property type="molecule type" value="Genomic_DNA"/>
</dbReference>
<evidence type="ECO:0000313" key="2">
    <source>
        <dbReference type="Proteomes" id="UP000218811"/>
    </source>
</evidence>
<dbReference type="OrthoDB" id="2800934at2759"/>
<protein>
    <submittedName>
        <fullName evidence="1">Uncharacterized protein</fullName>
    </submittedName>
</protein>
<sequence length="240" mass="26564">MSYDGRSCAQASSSSCVTLEFNNRHHFTHKDGQWYCNVCAGVSREPMSTATAVQHERSRAHATHVQEHNHFNPQPNDSGWKAEAAPSPLFDLKEWEKQGRVDSLKDFVPFWREGVMAAERGEEAGRMEDYFARVDEQWNKRRAEQEAGGWGGDLGVEIWGGDGWGDAPAWDTAGWGWDGAADKPDRWGAGKAGWGVSTPTASDRVHGWNGENPCPNDAASETYPKGVFCTLIVLLNPSVR</sequence>
<keyword evidence="2" id="KW-1185">Reference proteome</keyword>